<protein>
    <recommendedName>
        <fullName evidence="2">Copper type II ascorbate-dependent monooxygenase C-terminal domain-containing protein</fullName>
    </recommendedName>
</protein>
<comment type="caution">
    <text evidence="3">The sequence shown here is derived from an EMBL/GenBank/DDBJ whole genome shotgun (WGS) entry which is preliminary data.</text>
</comment>
<dbReference type="SUPFAM" id="SSF49742">
    <property type="entry name" value="PHM/PNGase F"/>
    <property type="match status" value="1"/>
</dbReference>
<dbReference type="EMBL" id="WJXZ01000013">
    <property type="protein sequence ID" value="MRS63778.1"/>
    <property type="molecule type" value="Genomic_DNA"/>
</dbReference>
<dbReference type="InterPro" id="IPR014784">
    <property type="entry name" value="Cu2_ascorb_mOase-like_C"/>
</dbReference>
<dbReference type="PROSITE" id="PS51257">
    <property type="entry name" value="PROKAR_LIPOPROTEIN"/>
    <property type="match status" value="1"/>
</dbReference>
<organism evidence="3 4">
    <name type="scientific">Larkinella terrae</name>
    <dbReference type="NCBI Taxonomy" id="2025311"/>
    <lineage>
        <taxon>Bacteria</taxon>
        <taxon>Pseudomonadati</taxon>
        <taxon>Bacteroidota</taxon>
        <taxon>Cytophagia</taxon>
        <taxon>Cytophagales</taxon>
        <taxon>Spirosomataceae</taxon>
        <taxon>Larkinella</taxon>
    </lineage>
</organism>
<dbReference type="Gene3D" id="2.60.120.230">
    <property type="match status" value="1"/>
</dbReference>
<dbReference type="InterPro" id="IPR024548">
    <property type="entry name" value="Cu2_monoox_C"/>
</dbReference>
<name>A0A7K0EQS0_9BACT</name>
<dbReference type="Pfam" id="PF03712">
    <property type="entry name" value="Cu2_monoox_C"/>
    <property type="match status" value="1"/>
</dbReference>
<evidence type="ECO:0000313" key="3">
    <source>
        <dbReference type="EMBL" id="MRS63778.1"/>
    </source>
</evidence>
<evidence type="ECO:0000313" key="4">
    <source>
        <dbReference type="Proteomes" id="UP000441754"/>
    </source>
</evidence>
<dbReference type="AlphaFoldDB" id="A0A7K0EQS0"/>
<dbReference type="RefSeq" id="WP_154177148.1">
    <property type="nucleotide sequence ID" value="NZ_WJXZ01000013.1"/>
</dbReference>
<proteinExistence type="predicted"/>
<dbReference type="GO" id="GO:0016715">
    <property type="term" value="F:oxidoreductase activity, acting on paired donors, with incorporation or reduction of molecular oxygen, reduced ascorbate as one donor, and incorporation of one atom of oxygen"/>
    <property type="evidence" value="ECO:0007669"/>
    <property type="project" value="InterPro"/>
</dbReference>
<keyword evidence="4" id="KW-1185">Reference proteome</keyword>
<accession>A0A7K0EQS0</accession>
<sequence length="460" mass="50585">MQRHLHPIKLSLLGAIGLVGLLIASCQKSDDKTDAEPKPVASSLDQLQRRILTPTCAVSGCHSSESDPTFGQHRLVLAANVAYKNLVSVEATNATAKANGLLRVKPFAALESLLYHKLNAAASHHSGANYGNPMPLGKELLTVGQIEFVRRWIEAGAPKEGSVVDSTLLDDKTPSTPVAEAFEGLAVPSAGTGLQLKLDPFTVIPNFERELFVRKSIGNSQDIYVNRFEVKMRANSHHFVMYNFRNDQNLPAMNQVRDLRNSDNSINLLTALSMQNHVYFIGIQAPYINYVFPEGTALPIPANATMDFNSHYVNKSATSITGEVFVNLYTTDKSKVKNVVKTMDFNNNDLNIPANTRVTLTKTFTMSKPVKVLVLTSHTHKLGEKFVIRIKGGARDGEAIYTSTNWEHPEIITYATPIQLAKGEALVSEITYNNTTAKAVNFGLTSEDEMGIIFGYYLEE</sequence>
<dbReference type="Proteomes" id="UP000441754">
    <property type="component" value="Unassembled WGS sequence"/>
</dbReference>
<evidence type="ECO:0000256" key="1">
    <source>
        <dbReference type="ARBA" id="ARBA00023157"/>
    </source>
</evidence>
<evidence type="ECO:0000259" key="2">
    <source>
        <dbReference type="Pfam" id="PF03712"/>
    </source>
</evidence>
<keyword evidence="1" id="KW-1015">Disulfide bond</keyword>
<gene>
    <name evidence="3" type="ORF">GJJ30_20940</name>
</gene>
<dbReference type="OrthoDB" id="9807190at2"/>
<dbReference type="InterPro" id="IPR008977">
    <property type="entry name" value="PHM/PNGase_F_dom_sf"/>
</dbReference>
<feature type="domain" description="Copper type II ascorbate-dependent monooxygenase C-terminal" evidence="2">
    <location>
        <begin position="365"/>
        <end position="458"/>
    </location>
</feature>
<reference evidence="3 4" key="1">
    <citation type="journal article" date="2018" name="Antonie Van Leeuwenhoek">
        <title>Larkinella terrae sp. nov., isolated from soil on Jeju Island, South Korea.</title>
        <authorList>
            <person name="Ten L.N."/>
            <person name="Jeon J."/>
            <person name="Park S.J."/>
            <person name="Park S."/>
            <person name="Lee S.Y."/>
            <person name="Kim M.K."/>
            <person name="Jung H.Y."/>
        </authorList>
    </citation>
    <scope>NUCLEOTIDE SEQUENCE [LARGE SCALE GENOMIC DNA]</scope>
    <source>
        <strain evidence="3 4">KCTC 52001</strain>
    </source>
</reference>